<feature type="non-terminal residue" evidence="1">
    <location>
        <position position="45"/>
    </location>
</feature>
<name>A0A381SSG3_9ZZZZ</name>
<dbReference type="EMBL" id="UINC01003449">
    <property type="protein sequence ID" value="SVA06419.1"/>
    <property type="molecule type" value="Genomic_DNA"/>
</dbReference>
<reference evidence="1" key="1">
    <citation type="submission" date="2018-05" db="EMBL/GenBank/DDBJ databases">
        <authorList>
            <person name="Lanie J.A."/>
            <person name="Ng W.-L."/>
            <person name="Kazmierczak K.M."/>
            <person name="Andrzejewski T.M."/>
            <person name="Davidsen T.M."/>
            <person name="Wayne K.J."/>
            <person name="Tettelin H."/>
            <person name="Glass J.I."/>
            <person name="Rusch D."/>
            <person name="Podicherti R."/>
            <person name="Tsui H.-C.T."/>
            <person name="Winkler M.E."/>
        </authorList>
    </citation>
    <scope>NUCLEOTIDE SEQUENCE</scope>
</reference>
<proteinExistence type="predicted"/>
<organism evidence="1">
    <name type="scientific">marine metagenome</name>
    <dbReference type="NCBI Taxonomy" id="408172"/>
    <lineage>
        <taxon>unclassified sequences</taxon>
        <taxon>metagenomes</taxon>
        <taxon>ecological metagenomes</taxon>
    </lineage>
</organism>
<dbReference type="AlphaFoldDB" id="A0A381SSG3"/>
<gene>
    <name evidence="1" type="ORF">METZ01_LOCUS59273</name>
</gene>
<sequence length="45" mass="4833">MLGVISINAPLASGEAFGSQSLGRLWPLCTHILIGRELTVWPLVD</sequence>
<accession>A0A381SSG3</accession>
<evidence type="ECO:0000313" key="1">
    <source>
        <dbReference type="EMBL" id="SVA06419.1"/>
    </source>
</evidence>
<protein>
    <submittedName>
        <fullName evidence="1">Uncharacterized protein</fullName>
    </submittedName>
</protein>